<dbReference type="SUPFAM" id="SSF48371">
    <property type="entry name" value="ARM repeat"/>
    <property type="match status" value="2"/>
</dbReference>
<dbReference type="InterPro" id="IPR011989">
    <property type="entry name" value="ARM-like"/>
</dbReference>
<dbReference type="OrthoDB" id="10015792at2759"/>
<gene>
    <name evidence="1" type="primary">MEI1</name>
    <name evidence="1" type="ORF">OS493_014834</name>
</gene>
<dbReference type="Proteomes" id="UP001163046">
    <property type="component" value="Unassembled WGS sequence"/>
</dbReference>
<accession>A0A9W9YF07</accession>
<proteinExistence type="predicted"/>
<protein>
    <submittedName>
        <fullName evidence="1">Meiotic double-stranded break formation protein 1</fullName>
    </submittedName>
</protein>
<sequence length="1285" mass="143347">MEPAENSLSFFTTNHSKHDSQWRMTGANLSVVCVACLVELLENQDVLHLRKRKALREVVFLLSNCQNLLELLSQNTRITSHLCSIVMDLLSSENELLMNTAIEALDIVTVKLRSENLVAEIVEKLETQIMRLNNLKKSYPFVLALGRLLKSIPALSQVIAKDSSSLVEYLLSNILFPEDNIKAAFLFVLVQICSNDDALDGLSLQIKEKICKQTCSVINCSVSTDVQANALGVLRLFATQPDVLNSVLKPTNKGSCTMLESLKKLMLSPTEAIQTGAIQCITQILRNDPVENDYTRVFLTSGIGEMLLEDLECSNDIILGSVFCCLDHMVRTQIFYTEGYSVYGIESVIVGVSKSIKLKNTEVIRQAIRVLALILSRQPSNVQLFPNEELCSKCTKVLYECLKSPDHRVLTQAASAVVHFLKIDHYPPAMEFKAVVPLVSIVISHMQKFTKPEMHFRNVPKGALEAFMCALLEVMKKSFQFVKDYRDRKPSYAALLARNEASIANEIDALDQFLESLWKAIDQTCVPALMLNYETIENQAVFTNFFEILHLSLSPLSTCSDVFARKLASGSFIRLSLEIKEKFGRNAESKELADAIANFLTELCLALGNATDKIQLGEVLKASNIVGVHSSTACLNVLTQSSVRQGTNEIIDESLFSTQCACIELMYVSFAHGDEIVPVEHLMTSLHRYLVLHPNLSILPRVSLKHLLFLWMASYRRLRTLPLPATVIESMKVSQQILEQSLVKFEAEEFESIYIHDVLFVSWIFSCESLAQAFGRQVFICFLETDKAQNSSSNAELHQLLASNSQSFRAFVSLVDCHKEAIVNRAVTILEALITGDLDPSAKISMSCLSSLAIHITSIFHKFFLSHKANPLQEHSITAMLNVMTAVQMTILAFDIKLLYHVINLLTSTNSFQKFTVVAINYLNISLAWDANRENQRVAAVLLSNKAFCSYVQEILNAKLVKDVGQRKDSVDDINLLASVIVLISSLASCQTLAHKDVQDAFRVDKKCMIKLANERQNILGLSSLVYWDVFFRTTGGSENPVMVLSDRTHGQELSLEKLSEVDLHVLLVYLQNSLVHDSETVRQCAVKCMGSFLGYVPNASYFATNPWNRIVLESQLCLLSVNVVTPSLVLFCSLLLQHAADKHQLTDVLQNAVKSILDKIPSIPCSEQDLAWQCINLLVQVLSVKDNIISLEQKGAVVTWLTVFKESLNANAEQSDSNEDIKFYKLDAVIFAKGLLKPQVTADSELLEKAFLLLDKSDKEDEEAANLSLAGKKRKCQGDTRDGS</sequence>
<evidence type="ECO:0000313" key="2">
    <source>
        <dbReference type="Proteomes" id="UP001163046"/>
    </source>
</evidence>
<name>A0A9W9YF07_9CNID</name>
<evidence type="ECO:0000313" key="1">
    <source>
        <dbReference type="EMBL" id="KAJ7334511.1"/>
    </source>
</evidence>
<comment type="caution">
    <text evidence="1">The sequence shown here is derived from an EMBL/GenBank/DDBJ whole genome shotgun (WGS) entry which is preliminary data.</text>
</comment>
<dbReference type="PANTHER" id="PTHR12044">
    <property type="entry name" value="BCL2 INTERACTING MEDIATOR OF CELL DEATH"/>
    <property type="match status" value="1"/>
</dbReference>
<organism evidence="1 2">
    <name type="scientific">Desmophyllum pertusum</name>
    <dbReference type="NCBI Taxonomy" id="174260"/>
    <lineage>
        <taxon>Eukaryota</taxon>
        <taxon>Metazoa</taxon>
        <taxon>Cnidaria</taxon>
        <taxon>Anthozoa</taxon>
        <taxon>Hexacorallia</taxon>
        <taxon>Scleractinia</taxon>
        <taxon>Caryophylliina</taxon>
        <taxon>Caryophylliidae</taxon>
        <taxon>Desmophyllum</taxon>
    </lineage>
</organism>
<reference evidence="1" key="1">
    <citation type="submission" date="2023-01" db="EMBL/GenBank/DDBJ databases">
        <title>Genome assembly of the deep-sea coral Lophelia pertusa.</title>
        <authorList>
            <person name="Herrera S."/>
            <person name="Cordes E."/>
        </authorList>
    </citation>
    <scope>NUCLEOTIDE SEQUENCE</scope>
    <source>
        <strain evidence="1">USNM1676648</strain>
        <tissue evidence="1">Polyp</tissue>
    </source>
</reference>
<dbReference type="GO" id="GO:0007127">
    <property type="term" value="P:meiosis I"/>
    <property type="evidence" value="ECO:0007669"/>
    <property type="project" value="TreeGrafter"/>
</dbReference>
<dbReference type="PANTHER" id="PTHR12044:SF14">
    <property type="entry name" value="MEIOTIC DOUBLE-STRANDED BREAK FORMATION PROTEIN 1"/>
    <property type="match status" value="1"/>
</dbReference>
<dbReference type="Gene3D" id="1.25.10.10">
    <property type="entry name" value="Leucine-rich Repeat Variant"/>
    <property type="match status" value="1"/>
</dbReference>
<dbReference type="InterPro" id="IPR052133">
    <property type="entry name" value="Immune_Signaling-Apoptosis_Reg"/>
</dbReference>
<dbReference type="InterPro" id="IPR016024">
    <property type="entry name" value="ARM-type_fold"/>
</dbReference>
<dbReference type="EMBL" id="MU827784">
    <property type="protein sequence ID" value="KAJ7334511.1"/>
    <property type="molecule type" value="Genomic_DNA"/>
</dbReference>
<keyword evidence="2" id="KW-1185">Reference proteome</keyword>